<protein>
    <recommendedName>
        <fullName evidence="3">Tyr recombinase domain-containing protein</fullName>
    </recommendedName>
</protein>
<dbReference type="InterPro" id="IPR011010">
    <property type="entry name" value="DNA_brk_join_enz"/>
</dbReference>
<dbReference type="InterPro" id="IPR013762">
    <property type="entry name" value="Integrase-like_cat_sf"/>
</dbReference>
<dbReference type="InterPro" id="IPR048120">
    <property type="entry name" value="Integrase-like"/>
</dbReference>
<evidence type="ECO:0000313" key="2">
    <source>
        <dbReference type="EMBL" id="QQA60068.1"/>
    </source>
</evidence>
<reference evidence="2" key="1">
    <citation type="submission" date="2020-12" db="EMBL/GenBank/DDBJ databases">
        <title>GES Beta-lactamases isolated from hospital effluents in Brazil.</title>
        <authorList>
            <person name="Conte D."/>
            <person name="Mesa D."/>
            <person name="Palmeiro J.K."/>
            <person name="Dalla-Costa L.M."/>
        </authorList>
    </citation>
    <scope>NUCLEOTIDE SEQUENCE [LARGE SCALE GENOMIC DNA]</scope>
    <source>
        <strain evidence="2">Aero21</strain>
    </source>
</reference>
<dbReference type="Gene3D" id="1.10.443.10">
    <property type="entry name" value="Intergrase catalytic core"/>
    <property type="match status" value="1"/>
</dbReference>
<organism evidence="2">
    <name type="scientific">Aeromonas caviae</name>
    <name type="common">Aeromonas punctata</name>
    <dbReference type="NCBI Taxonomy" id="648"/>
    <lineage>
        <taxon>Bacteria</taxon>
        <taxon>Pseudomonadati</taxon>
        <taxon>Pseudomonadota</taxon>
        <taxon>Gammaproteobacteria</taxon>
        <taxon>Aeromonadales</taxon>
        <taxon>Aeromonadaceae</taxon>
        <taxon>Aeromonas</taxon>
    </lineage>
</organism>
<accession>A0A7T3X124</accession>
<name>A0A7T3X124_AERCA</name>
<dbReference type="SUPFAM" id="SSF56349">
    <property type="entry name" value="DNA breaking-rejoining enzymes"/>
    <property type="match status" value="1"/>
</dbReference>
<dbReference type="GO" id="GO:0003677">
    <property type="term" value="F:DNA binding"/>
    <property type="evidence" value="ECO:0007669"/>
    <property type="project" value="InterPro"/>
</dbReference>
<dbReference type="NCBIfam" id="NF041502">
    <property type="entry name" value="integrase_1"/>
    <property type="match status" value="1"/>
</dbReference>
<sequence length="467" mass="52553">MLTNNLLSALAPELIPAKAKGYFFRLYDSPWILDKNVTFNITTIPNYLSGRTLDSCLRTLAFYASNLSAGYTMSLLMRFQHMLRETDAREINETILINYRSMLTPETEWYLGTIRSFLRRWFKLGYPGVSKDVMRLLDGWVLKGSRKGDAVKRMDPNEGPLTDNELQAFNEGAVRAYEGNLISLTELAMALTITHTGRRSIQISQLRVGDIRCGKNEKGEPFYVLSVPRAKQRYGSFRASFKPFAMTQELWAILSAQARNTIALVENRLGFELQESDQQQLPLFPDLDVIATIQSPYEVRQLLTTDKLHIASVEITETLQYIVEAADIRSERSGDQFSINARRFRYTTGTRAAREGFGELVIAELLDHSDTQSAGIYVKNIPEHVKKLDEAVGFQLAPYAQAFVGVLVDSERDARRGDDPSSRIRTEIGQGVGSCGEHGFCGQGEIVNILLKIKNSFLPTKQILIGL</sequence>
<proteinExistence type="predicted"/>
<dbReference type="GO" id="GO:0006310">
    <property type="term" value="P:DNA recombination"/>
    <property type="evidence" value="ECO:0007669"/>
    <property type="project" value="UniProtKB-KW"/>
</dbReference>
<dbReference type="GO" id="GO:0015074">
    <property type="term" value="P:DNA integration"/>
    <property type="evidence" value="ECO:0007669"/>
    <property type="project" value="InterPro"/>
</dbReference>
<keyword evidence="1" id="KW-0233">DNA recombination</keyword>
<dbReference type="EMBL" id="CP065937">
    <property type="protein sequence ID" value="QQA60068.1"/>
    <property type="molecule type" value="Genomic_DNA"/>
</dbReference>
<dbReference type="AlphaFoldDB" id="A0A7T3X124"/>
<gene>
    <name evidence="2" type="ORF">JC965_17920</name>
</gene>
<evidence type="ECO:0008006" key="3">
    <source>
        <dbReference type="Google" id="ProtNLM"/>
    </source>
</evidence>
<evidence type="ECO:0000256" key="1">
    <source>
        <dbReference type="ARBA" id="ARBA00023172"/>
    </source>
</evidence>